<dbReference type="GO" id="GO:0004814">
    <property type="term" value="F:arginine-tRNA ligase activity"/>
    <property type="evidence" value="ECO:0007669"/>
    <property type="project" value="InterPro"/>
</dbReference>
<evidence type="ECO:0000256" key="3">
    <source>
        <dbReference type="ARBA" id="ARBA00022490"/>
    </source>
</evidence>
<dbReference type="InterPro" id="IPR008909">
    <property type="entry name" value="DALR_anticod-bd"/>
</dbReference>
<comment type="subcellular location">
    <subcellularLocation>
        <location evidence="1 10">Cytoplasm</location>
    </subcellularLocation>
</comment>
<name>A0A1M6MUQ4_MALRU</name>
<proteinExistence type="inferred from homology"/>
<gene>
    <name evidence="10" type="primary">glyS</name>
    <name evidence="12" type="ORF">SAMN02745165_03407</name>
</gene>
<dbReference type="Pfam" id="PF02092">
    <property type="entry name" value="tRNA_synt_2f"/>
    <property type="match status" value="1"/>
</dbReference>
<keyword evidence="6 10" id="KW-0067">ATP-binding</keyword>
<dbReference type="PRINTS" id="PR01045">
    <property type="entry name" value="TRNASYNTHGB"/>
</dbReference>
<dbReference type="InterPro" id="IPR015944">
    <property type="entry name" value="Gly-tRNA-synth_bsu"/>
</dbReference>
<dbReference type="GO" id="GO:0004820">
    <property type="term" value="F:glycine-tRNA ligase activity"/>
    <property type="evidence" value="ECO:0007669"/>
    <property type="project" value="UniProtKB-UniRule"/>
</dbReference>
<evidence type="ECO:0000313" key="12">
    <source>
        <dbReference type="EMBL" id="SHJ87130.1"/>
    </source>
</evidence>
<comment type="similarity">
    <text evidence="2 10">Belongs to the class-II aminoacyl-tRNA synthetase family.</text>
</comment>
<evidence type="ECO:0000256" key="9">
    <source>
        <dbReference type="ARBA" id="ARBA00047937"/>
    </source>
</evidence>
<evidence type="ECO:0000256" key="4">
    <source>
        <dbReference type="ARBA" id="ARBA00022598"/>
    </source>
</evidence>
<dbReference type="GO" id="GO:0005524">
    <property type="term" value="F:ATP binding"/>
    <property type="evidence" value="ECO:0007669"/>
    <property type="project" value="UniProtKB-UniRule"/>
</dbReference>
<keyword evidence="5 10" id="KW-0547">Nucleotide-binding</keyword>
<dbReference type="GO" id="GO:0006420">
    <property type="term" value="P:arginyl-tRNA aminoacylation"/>
    <property type="evidence" value="ECO:0007669"/>
    <property type="project" value="InterPro"/>
</dbReference>
<feature type="domain" description="DALR anticodon binding" evidence="11">
    <location>
        <begin position="583"/>
        <end position="677"/>
    </location>
</feature>
<protein>
    <recommendedName>
        <fullName evidence="10">Glycine--tRNA ligase beta subunit</fullName>
        <ecNumber evidence="10">6.1.1.14</ecNumber>
    </recommendedName>
    <alternativeName>
        <fullName evidence="10">Glycyl-tRNA synthetase beta subunit</fullName>
        <shortName evidence="10">GlyRS</shortName>
    </alternativeName>
</protein>
<keyword evidence="4 10" id="KW-0436">Ligase</keyword>
<dbReference type="EC" id="6.1.1.14" evidence="10"/>
<evidence type="ECO:0000256" key="1">
    <source>
        <dbReference type="ARBA" id="ARBA00004496"/>
    </source>
</evidence>
<dbReference type="OrthoDB" id="9775440at2"/>
<dbReference type="PROSITE" id="PS50861">
    <property type="entry name" value="AA_TRNA_LIGASE_II_GLYAB"/>
    <property type="match status" value="1"/>
</dbReference>
<dbReference type="GO" id="GO:0005829">
    <property type="term" value="C:cytosol"/>
    <property type="evidence" value="ECO:0007669"/>
    <property type="project" value="TreeGrafter"/>
</dbReference>
<evidence type="ECO:0000313" key="13">
    <source>
        <dbReference type="Proteomes" id="UP000184171"/>
    </source>
</evidence>
<dbReference type="EMBL" id="FQZT01000021">
    <property type="protein sequence ID" value="SHJ87130.1"/>
    <property type="molecule type" value="Genomic_DNA"/>
</dbReference>
<evidence type="ECO:0000256" key="2">
    <source>
        <dbReference type="ARBA" id="ARBA00008226"/>
    </source>
</evidence>
<dbReference type="InterPro" id="IPR006194">
    <property type="entry name" value="Gly-tRNA-synth_heterodimer"/>
</dbReference>
<keyword evidence="8 10" id="KW-0030">Aminoacyl-tRNA synthetase</keyword>
<comment type="subunit">
    <text evidence="10">Tetramer of two alpha and two beta subunits.</text>
</comment>
<dbReference type="Proteomes" id="UP000184171">
    <property type="component" value="Unassembled WGS sequence"/>
</dbReference>
<keyword evidence="7 10" id="KW-0648">Protein biosynthesis</keyword>
<dbReference type="PANTHER" id="PTHR30075:SF2">
    <property type="entry name" value="GLYCINE--TRNA LIGASE, CHLOROPLASTIC_MITOCHONDRIAL 2"/>
    <property type="match status" value="1"/>
</dbReference>
<sequence length="687" mass="75859">MSAELFLEIGTEEIPAGFIPRALADIERLLCKELEAARITYGAVRTFATPRRLAISLADVAKEQQRQELELTGPPARIAFDADGKPTKAAEGFARTNGVSVDELQTIETEKGEYLFLSKVIEGGESAEQMPEILAQVVSKIQFKKSMRWKDLDVRFARPVHWLVALFDGEVVPFSFGDLQSGSLSRGHRFMAPQEFSVTGADDYIEKAEAQHVIPQIEKRRQMISEQLETLAKELGGKINPDDELLEEVSFLVETPQALAGSIEERFLQLPPELLITSMREHQRYFTLIDDNSKLLPHFITIANTLAKDPKVVIAGNERVLRARLSDAMFFWEEDQKQKLEARLEPLKKVVYQAKLGTSFEKIERFTVLASGLAEQLSAADLELTKRASLLAKCDLETGMVYEFPELQGVMGREYAKIEGEDPRVATAIFEHYLPTQAGGELPSDHVGAFVSLADKIDSICGCFSVGLIPTGTADPYALRRAAIGILAIILDRGYAISIPELVEKSVALLEAKRQRPAEEIVADVVEFIRLRLVNMLTSQDYPADVVDSVLSAAFTEPVDAVERVKALAALKGREDFEPLSVAFKRVGNIIKGGLDQPVDTDLFEADCEKELFAQLQQVETKVAELVAGRDYPAALETIAGLRAPVDAFFDGVMVMAEDQAVKNNRLALLTSIAGLFKGIADFSRIA</sequence>
<dbReference type="SUPFAM" id="SSF109604">
    <property type="entry name" value="HD-domain/PDEase-like"/>
    <property type="match status" value="1"/>
</dbReference>
<evidence type="ECO:0000256" key="8">
    <source>
        <dbReference type="ARBA" id="ARBA00023146"/>
    </source>
</evidence>
<keyword evidence="13" id="KW-1185">Reference proteome</keyword>
<dbReference type="AlphaFoldDB" id="A0A1M6MUQ4"/>
<evidence type="ECO:0000256" key="5">
    <source>
        <dbReference type="ARBA" id="ARBA00022741"/>
    </source>
</evidence>
<reference evidence="12 13" key="1">
    <citation type="submission" date="2016-11" db="EMBL/GenBank/DDBJ databases">
        <authorList>
            <person name="Jaros S."/>
            <person name="Januszkiewicz K."/>
            <person name="Wedrychowicz H."/>
        </authorList>
    </citation>
    <scope>NUCLEOTIDE SEQUENCE [LARGE SCALE GENOMIC DNA]</scope>
    <source>
        <strain evidence="12 13">DSM 5091</strain>
    </source>
</reference>
<dbReference type="STRING" id="1122189.SAMN02745165_03407"/>
<evidence type="ECO:0000259" key="11">
    <source>
        <dbReference type="Pfam" id="PF05746"/>
    </source>
</evidence>
<dbReference type="GO" id="GO:0006426">
    <property type="term" value="P:glycyl-tRNA aminoacylation"/>
    <property type="evidence" value="ECO:0007669"/>
    <property type="project" value="UniProtKB-UniRule"/>
</dbReference>
<dbReference type="Pfam" id="PF05746">
    <property type="entry name" value="DALR_1"/>
    <property type="match status" value="1"/>
</dbReference>
<organism evidence="12 13">
    <name type="scientific">Malonomonas rubra DSM 5091</name>
    <dbReference type="NCBI Taxonomy" id="1122189"/>
    <lineage>
        <taxon>Bacteria</taxon>
        <taxon>Pseudomonadati</taxon>
        <taxon>Thermodesulfobacteriota</taxon>
        <taxon>Desulfuromonadia</taxon>
        <taxon>Desulfuromonadales</taxon>
        <taxon>Geopsychrobacteraceae</taxon>
        <taxon>Malonomonas</taxon>
    </lineage>
</organism>
<evidence type="ECO:0000256" key="7">
    <source>
        <dbReference type="ARBA" id="ARBA00022917"/>
    </source>
</evidence>
<evidence type="ECO:0000256" key="6">
    <source>
        <dbReference type="ARBA" id="ARBA00022840"/>
    </source>
</evidence>
<keyword evidence="3 10" id="KW-0963">Cytoplasm</keyword>
<dbReference type="RefSeq" id="WP_072909936.1">
    <property type="nucleotide sequence ID" value="NZ_FQZT01000021.1"/>
</dbReference>
<dbReference type="HAMAP" id="MF_00255">
    <property type="entry name" value="Gly_tRNA_synth_beta"/>
    <property type="match status" value="1"/>
</dbReference>
<dbReference type="PANTHER" id="PTHR30075">
    <property type="entry name" value="GLYCYL-TRNA SYNTHETASE"/>
    <property type="match status" value="1"/>
</dbReference>
<evidence type="ECO:0000256" key="10">
    <source>
        <dbReference type="HAMAP-Rule" id="MF_00255"/>
    </source>
</evidence>
<dbReference type="NCBIfam" id="TIGR00211">
    <property type="entry name" value="glyS"/>
    <property type="match status" value="1"/>
</dbReference>
<comment type="catalytic activity">
    <reaction evidence="9 10">
        <text>tRNA(Gly) + glycine + ATP = glycyl-tRNA(Gly) + AMP + diphosphate</text>
        <dbReference type="Rhea" id="RHEA:16013"/>
        <dbReference type="Rhea" id="RHEA-COMP:9664"/>
        <dbReference type="Rhea" id="RHEA-COMP:9683"/>
        <dbReference type="ChEBI" id="CHEBI:30616"/>
        <dbReference type="ChEBI" id="CHEBI:33019"/>
        <dbReference type="ChEBI" id="CHEBI:57305"/>
        <dbReference type="ChEBI" id="CHEBI:78442"/>
        <dbReference type="ChEBI" id="CHEBI:78522"/>
        <dbReference type="ChEBI" id="CHEBI:456215"/>
        <dbReference type="EC" id="6.1.1.14"/>
    </reaction>
</comment>
<accession>A0A1M6MUQ4</accession>